<dbReference type="GO" id="GO:0005886">
    <property type="term" value="C:plasma membrane"/>
    <property type="evidence" value="ECO:0007669"/>
    <property type="project" value="TreeGrafter"/>
</dbReference>
<dbReference type="EMBL" id="FOVJ01000011">
    <property type="protein sequence ID" value="SFO19651.1"/>
    <property type="molecule type" value="Genomic_DNA"/>
</dbReference>
<sequence length="152" mass="17208">MQERVNEEIRQDQQKPSQEPLLRLHDSAVVRYLYLAAGFAALILAVAGIVLPVLPTTPFLLLAAACFARSSKRFHDKLLANRIAGPIIREWTEHRSIPRKVKRWVYLLTALSFGSSILMMPSFWHQLALGVLGITLVAFIWRIPVRDSHTSP</sequence>
<dbReference type="STRING" id="1266925.GCA_000619905_00915"/>
<keyword evidence="1" id="KW-0812">Transmembrane</keyword>
<dbReference type="PANTHER" id="PTHR35813">
    <property type="entry name" value="INNER MEMBRANE PROTEIN YBAN"/>
    <property type="match status" value="1"/>
</dbReference>
<keyword evidence="1" id="KW-1133">Transmembrane helix</keyword>
<dbReference type="AlphaFoldDB" id="A0A1I5F8L1"/>
<dbReference type="Proteomes" id="UP000183107">
    <property type="component" value="Unassembled WGS sequence"/>
</dbReference>
<dbReference type="InterPro" id="IPR007401">
    <property type="entry name" value="DUF454"/>
</dbReference>
<accession>A0A1I5F8L1</accession>
<dbReference type="PANTHER" id="PTHR35813:SF1">
    <property type="entry name" value="INNER MEMBRANE PROTEIN YBAN"/>
    <property type="match status" value="1"/>
</dbReference>
<gene>
    <name evidence="2" type="ORF">SAMN05216386_2897</name>
</gene>
<proteinExistence type="predicted"/>
<keyword evidence="1" id="KW-0472">Membrane</keyword>
<protein>
    <recommendedName>
        <fullName evidence="4">Inner membrane protein</fullName>
    </recommendedName>
</protein>
<keyword evidence="3" id="KW-1185">Reference proteome</keyword>
<feature type="transmembrane region" description="Helical" evidence="1">
    <location>
        <begin position="32"/>
        <end position="65"/>
    </location>
</feature>
<evidence type="ECO:0000313" key="3">
    <source>
        <dbReference type="Proteomes" id="UP000183107"/>
    </source>
</evidence>
<dbReference type="OrthoDB" id="8536306at2"/>
<evidence type="ECO:0000313" key="2">
    <source>
        <dbReference type="EMBL" id="SFO19651.1"/>
    </source>
</evidence>
<reference evidence="3" key="1">
    <citation type="submission" date="2016-10" db="EMBL/GenBank/DDBJ databases">
        <authorList>
            <person name="Varghese N."/>
        </authorList>
    </citation>
    <scope>NUCLEOTIDE SEQUENCE [LARGE SCALE GENOMIC DNA]</scope>
    <source>
        <strain evidence="3">Nsp8</strain>
    </source>
</reference>
<organism evidence="2 3">
    <name type="scientific">Nitrosospira briensis</name>
    <dbReference type="NCBI Taxonomy" id="35799"/>
    <lineage>
        <taxon>Bacteria</taxon>
        <taxon>Pseudomonadati</taxon>
        <taxon>Pseudomonadota</taxon>
        <taxon>Betaproteobacteria</taxon>
        <taxon>Nitrosomonadales</taxon>
        <taxon>Nitrosomonadaceae</taxon>
        <taxon>Nitrosospira</taxon>
    </lineage>
</organism>
<evidence type="ECO:0000256" key="1">
    <source>
        <dbReference type="SAM" id="Phobius"/>
    </source>
</evidence>
<feature type="transmembrane region" description="Helical" evidence="1">
    <location>
        <begin position="127"/>
        <end position="145"/>
    </location>
</feature>
<evidence type="ECO:0008006" key="4">
    <source>
        <dbReference type="Google" id="ProtNLM"/>
    </source>
</evidence>
<dbReference type="Pfam" id="PF04304">
    <property type="entry name" value="DUF454"/>
    <property type="match status" value="1"/>
</dbReference>
<dbReference type="RefSeq" id="WP_074798640.1">
    <property type="nucleotide sequence ID" value="NZ_FOVJ01000011.1"/>
</dbReference>
<name>A0A1I5F8L1_9PROT</name>